<dbReference type="GO" id="GO:0043024">
    <property type="term" value="F:ribosomal small subunit binding"/>
    <property type="evidence" value="ECO:0007669"/>
    <property type="project" value="TreeGrafter"/>
</dbReference>
<dbReference type="Pfam" id="PF01926">
    <property type="entry name" value="MMR_HSR1"/>
    <property type="match status" value="1"/>
</dbReference>
<dbReference type="EMBL" id="VLTN01000069">
    <property type="protein sequence ID" value="KAA0147287.1"/>
    <property type="molecule type" value="Genomic_DNA"/>
</dbReference>
<evidence type="ECO:0000313" key="8">
    <source>
        <dbReference type="Proteomes" id="UP000323011"/>
    </source>
</evidence>
<evidence type="ECO:0000313" key="6">
    <source>
        <dbReference type="EMBL" id="KAA0169204.1"/>
    </source>
</evidence>
<protein>
    <recommendedName>
        <fullName evidence="4">G domain-containing protein</fullName>
    </recommendedName>
</protein>
<dbReference type="GO" id="GO:0019843">
    <property type="term" value="F:rRNA binding"/>
    <property type="evidence" value="ECO:0007669"/>
    <property type="project" value="TreeGrafter"/>
</dbReference>
<evidence type="ECO:0000256" key="3">
    <source>
        <dbReference type="SAM" id="MobiDB-lite"/>
    </source>
</evidence>
<dbReference type="InterPro" id="IPR015946">
    <property type="entry name" value="KH_dom-like_a/b"/>
</dbReference>
<dbReference type="PRINTS" id="PR00326">
    <property type="entry name" value="GTP1OBG"/>
</dbReference>
<dbReference type="OrthoDB" id="193052at2759"/>
<dbReference type="AlphaFoldDB" id="A0A5A8DX09"/>
<feature type="region of interest" description="Disordered" evidence="3">
    <location>
        <begin position="61"/>
        <end position="89"/>
    </location>
</feature>
<accession>A0A5A8DX09</accession>
<dbReference type="Proteomes" id="UP000323011">
    <property type="component" value="Unassembled WGS sequence"/>
</dbReference>
<feature type="compositionally biased region" description="Acidic residues" evidence="3">
    <location>
        <begin position="213"/>
        <end position="223"/>
    </location>
</feature>
<dbReference type="InterPro" id="IPR006073">
    <property type="entry name" value="GTP-bd"/>
</dbReference>
<name>A0A5A8DX09_CAFRO</name>
<dbReference type="GO" id="GO:0005525">
    <property type="term" value="F:GTP binding"/>
    <property type="evidence" value="ECO:0007669"/>
    <property type="project" value="UniProtKB-KW"/>
</dbReference>
<comment type="caution">
    <text evidence="6">The sequence shown here is derived from an EMBL/GenBank/DDBJ whole genome shotgun (WGS) entry which is preliminary data.</text>
</comment>
<dbReference type="GO" id="GO:0000028">
    <property type="term" value="P:ribosomal small subunit assembly"/>
    <property type="evidence" value="ECO:0007669"/>
    <property type="project" value="TreeGrafter"/>
</dbReference>
<dbReference type="InterPro" id="IPR009019">
    <property type="entry name" value="KH_sf_prok-type"/>
</dbReference>
<keyword evidence="2" id="KW-0342">GTP-binding</keyword>
<dbReference type="SUPFAM" id="SSF54814">
    <property type="entry name" value="Prokaryotic type KH domain (KH-domain type II)"/>
    <property type="match status" value="1"/>
</dbReference>
<dbReference type="InterPro" id="IPR005662">
    <property type="entry name" value="GTPase_Era-like"/>
</dbReference>
<dbReference type="PANTHER" id="PTHR42698">
    <property type="entry name" value="GTPASE ERA"/>
    <property type="match status" value="1"/>
</dbReference>
<gene>
    <name evidence="6" type="ORF">FNF27_07023</name>
    <name evidence="5" type="ORF">FNF29_07456</name>
</gene>
<sequence length="568" mass="58895">MMRCAQGKRARAARACVALLLQRTHSTTGGTPKAPRFGSRTNVRHSDLDERPVVAPRTLRQGTNRGAGLGDFVAPEGRRSPVKRAWTPPQDVGEQLSVSASLVGLPNAGKSTLLNSLVGSKVSASSNKRHTTRRPAVGVVTDGRAQLVLTDTPGALEGAWASSRALDEFRREALDSARSSAAGALDDEFAAAEAAWMEEKGVDAPGAPRGEGDEGASDAEDWSDSSGDRDPAERETRAAAAGWSAAAAQSAESAPVPRLQPRLRHGPAADASRAAAAALGGSDVALIVVDGARRVDGEAVGVLDRAVAACASAGALPLLVVTKADLLVGASGPATREPGYANDWDVEHSGGGGGAGRGVTWAGRGRGRGGGGRAAGPAGSRQDGGQGLAALHSRIDDLSDALEQSMMEWGLLDARGLDALPVPHVHVVSGRTGGGLGFLRRSLCRLAVPRQWSFARDAVTDLTGPELAEEVIREKIFRSTQAEVPYRVGVEVVSWAEAEAGSLVVVHADIVVPSRAYSAMLTGRGGSALRAIARGAERDLGRTMGRRVRILLHVGVSPSRAQRLMVSR</sequence>
<dbReference type="EMBL" id="VLTO01000072">
    <property type="protein sequence ID" value="KAA0169204.1"/>
    <property type="molecule type" value="Genomic_DNA"/>
</dbReference>
<feature type="compositionally biased region" description="Low complexity" evidence="3">
    <location>
        <begin position="238"/>
        <end position="254"/>
    </location>
</feature>
<feature type="domain" description="G" evidence="4">
    <location>
        <begin position="101"/>
        <end position="162"/>
    </location>
</feature>
<feature type="compositionally biased region" description="Basic and acidic residues" evidence="3">
    <location>
        <begin position="226"/>
        <end position="237"/>
    </location>
</feature>
<keyword evidence="8" id="KW-1185">Reference proteome</keyword>
<evidence type="ECO:0000313" key="5">
    <source>
        <dbReference type="EMBL" id="KAA0147287.1"/>
    </source>
</evidence>
<dbReference type="SUPFAM" id="SSF52540">
    <property type="entry name" value="P-loop containing nucleoside triphosphate hydrolases"/>
    <property type="match status" value="1"/>
</dbReference>
<evidence type="ECO:0000259" key="4">
    <source>
        <dbReference type="Pfam" id="PF01926"/>
    </source>
</evidence>
<dbReference type="InterPro" id="IPR027417">
    <property type="entry name" value="P-loop_NTPase"/>
</dbReference>
<feature type="region of interest" description="Disordered" evidence="3">
    <location>
        <begin position="349"/>
        <end position="386"/>
    </location>
</feature>
<feature type="region of interest" description="Disordered" evidence="3">
    <location>
        <begin position="201"/>
        <end position="268"/>
    </location>
</feature>
<evidence type="ECO:0000256" key="1">
    <source>
        <dbReference type="ARBA" id="ARBA00022741"/>
    </source>
</evidence>
<evidence type="ECO:0000256" key="2">
    <source>
        <dbReference type="ARBA" id="ARBA00023134"/>
    </source>
</evidence>
<keyword evidence="1" id="KW-0547">Nucleotide-binding</keyword>
<organism evidence="6 7">
    <name type="scientific">Cafeteria roenbergensis</name>
    <name type="common">Marine flagellate</name>
    <dbReference type="NCBI Taxonomy" id="33653"/>
    <lineage>
        <taxon>Eukaryota</taxon>
        <taxon>Sar</taxon>
        <taxon>Stramenopiles</taxon>
        <taxon>Bigyra</taxon>
        <taxon>Opalozoa</taxon>
        <taxon>Bicosoecida</taxon>
        <taxon>Cafeteriaceae</taxon>
        <taxon>Cafeteria</taxon>
    </lineage>
</organism>
<dbReference type="Gene3D" id="3.40.50.300">
    <property type="entry name" value="P-loop containing nucleotide triphosphate hydrolases"/>
    <property type="match status" value="1"/>
</dbReference>
<dbReference type="CDD" id="cd22534">
    <property type="entry name" value="KH-II_Era"/>
    <property type="match status" value="1"/>
</dbReference>
<proteinExistence type="predicted"/>
<evidence type="ECO:0000313" key="7">
    <source>
        <dbReference type="Proteomes" id="UP000322899"/>
    </source>
</evidence>
<dbReference type="Proteomes" id="UP000322899">
    <property type="component" value="Unassembled WGS sequence"/>
</dbReference>
<reference evidence="7 8" key="1">
    <citation type="submission" date="2019-07" db="EMBL/GenBank/DDBJ databases">
        <title>Genomes of Cafeteria roenbergensis.</title>
        <authorList>
            <person name="Fischer M.G."/>
            <person name="Hackl T."/>
            <person name="Roman M."/>
        </authorList>
    </citation>
    <scope>NUCLEOTIDE SEQUENCE [LARGE SCALE GENOMIC DNA]</scope>
    <source>
        <strain evidence="5 8">BVI</strain>
        <strain evidence="6 7">E4-10P</strain>
    </source>
</reference>
<dbReference type="PANTHER" id="PTHR42698:SF1">
    <property type="entry name" value="GTPASE ERA, MITOCHONDRIAL"/>
    <property type="match status" value="1"/>
</dbReference>
<dbReference type="Gene3D" id="3.30.300.20">
    <property type="match status" value="1"/>
</dbReference>